<dbReference type="OrthoDB" id="9762066at2"/>
<dbReference type="InterPro" id="IPR045051">
    <property type="entry name" value="SBT"/>
</dbReference>
<dbReference type="PRINTS" id="PR00723">
    <property type="entry name" value="SUBTILISIN"/>
</dbReference>
<keyword evidence="7" id="KW-0732">Signal</keyword>
<dbReference type="GO" id="GO:0004252">
    <property type="term" value="F:serine-type endopeptidase activity"/>
    <property type="evidence" value="ECO:0007669"/>
    <property type="project" value="UniProtKB-UniRule"/>
</dbReference>
<organism evidence="12 13">
    <name type="scientific">Kineococcus rhizosphaerae</name>
    <dbReference type="NCBI Taxonomy" id="559628"/>
    <lineage>
        <taxon>Bacteria</taxon>
        <taxon>Bacillati</taxon>
        <taxon>Actinomycetota</taxon>
        <taxon>Actinomycetes</taxon>
        <taxon>Kineosporiales</taxon>
        <taxon>Kineosporiaceae</taxon>
        <taxon>Kineococcus</taxon>
    </lineage>
</organism>
<feature type="domain" description="Peptidase S8/S53" evidence="8">
    <location>
        <begin position="233"/>
        <end position="697"/>
    </location>
</feature>
<evidence type="ECO:0000259" key="8">
    <source>
        <dbReference type="Pfam" id="PF00082"/>
    </source>
</evidence>
<evidence type="ECO:0000256" key="1">
    <source>
        <dbReference type="ARBA" id="ARBA00011073"/>
    </source>
</evidence>
<dbReference type="InterPro" id="IPR036852">
    <property type="entry name" value="Peptidase_S8/S53_dom_sf"/>
</dbReference>
<dbReference type="CDD" id="cd02120">
    <property type="entry name" value="PA_subtilisin_like"/>
    <property type="match status" value="1"/>
</dbReference>
<evidence type="ECO:0000259" key="10">
    <source>
        <dbReference type="Pfam" id="PF05922"/>
    </source>
</evidence>
<dbReference type="Pfam" id="PF05922">
    <property type="entry name" value="Inhibitor_I9"/>
    <property type="match status" value="1"/>
</dbReference>
<dbReference type="Gene3D" id="3.50.30.30">
    <property type="match status" value="1"/>
</dbReference>
<comment type="caution">
    <text evidence="12">The sequence shown here is derived from an EMBL/GenBank/DDBJ whole genome shotgun (WGS) entry which is preliminary data.</text>
</comment>
<dbReference type="AlphaFoldDB" id="A0A2T0R7D5"/>
<reference evidence="12 13" key="1">
    <citation type="submission" date="2018-03" db="EMBL/GenBank/DDBJ databases">
        <title>Genomic Encyclopedia of Archaeal and Bacterial Type Strains, Phase II (KMG-II): from individual species to whole genera.</title>
        <authorList>
            <person name="Goeker M."/>
        </authorList>
    </citation>
    <scope>NUCLEOTIDE SEQUENCE [LARGE SCALE GENOMIC DNA]</scope>
    <source>
        <strain evidence="12 13">DSM 19711</strain>
    </source>
</reference>
<dbReference type="GO" id="GO:0006508">
    <property type="term" value="P:proteolysis"/>
    <property type="evidence" value="ECO:0007669"/>
    <property type="project" value="UniProtKB-KW"/>
</dbReference>
<dbReference type="Pfam" id="PF02225">
    <property type="entry name" value="PA"/>
    <property type="match status" value="1"/>
</dbReference>
<feature type="signal peptide" evidence="7">
    <location>
        <begin position="1"/>
        <end position="24"/>
    </location>
</feature>
<dbReference type="PROSITE" id="PS51318">
    <property type="entry name" value="TAT"/>
    <property type="match status" value="1"/>
</dbReference>
<feature type="active site" description="Charge relay system" evidence="5 6">
    <location>
        <position position="663"/>
    </location>
</feature>
<dbReference type="InterPro" id="IPR023828">
    <property type="entry name" value="Peptidase_S8_Ser-AS"/>
</dbReference>
<comment type="similarity">
    <text evidence="1 6">Belongs to the peptidase S8 family.</text>
</comment>
<evidence type="ECO:0000256" key="6">
    <source>
        <dbReference type="PROSITE-ProRule" id="PRU01240"/>
    </source>
</evidence>
<dbReference type="Gene3D" id="3.40.50.200">
    <property type="entry name" value="Peptidase S8/S53 domain"/>
    <property type="match status" value="1"/>
</dbReference>
<proteinExistence type="inferred from homology"/>
<keyword evidence="13" id="KW-1185">Reference proteome</keyword>
<dbReference type="EMBL" id="PVZF01000002">
    <property type="protein sequence ID" value="PRY17051.1"/>
    <property type="molecule type" value="Genomic_DNA"/>
</dbReference>
<dbReference type="PANTHER" id="PTHR10795">
    <property type="entry name" value="PROPROTEIN CONVERTASE SUBTILISIN/KEXIN"/>
    <property type="match status" value="1"/>
</dbReference>
<evidence type="ECO:0000256" key="3">
    <source>
        <dbReference type="ARBA" id="ARBA00022801"/>
    </source>
</evidence>
<keyword evidence="2 6" id="KW-0645">Protease</keyword>
<dbReference type="InterPro" id="IPR000209">
    <property type="entry name" value="Peptidase_S8/S53_dom"/>
</dbReference>
<dbReference type="PROSITE" id="PS51892">
    <property type="entry name" value="SUBTILASE"/>
    <property type="match status" value="1"/>
</dbReference>
<feature type="domain" description="PA" evidence="9">
    <location>
        <begin position="501"/>
        <end position="582"/>
    </location>
</feature>
<evidence type="ECO:0000259" key="9">
    <source>
        <dbReference type="Pfam" id="PF02225"/>
    </source>
</evidence>
<gene>
    <name evidence="12" type="ORF">CLV37_1025</name>
</gene>
<dbReference type="PROSITE" id="PS00138">
    <property type="entry name" value="SUBTILASE_SER"/>
    <property type="match status" value="1"/>
</dbReference>
<dbReference type="RefSeq" id="WP_106207535.1">
    <property type="nucleotide sequence ID" value="NZ_PVZF01000002.1"/>
</dbReference>
<name>A0A2T0R7D5_9ACTN</name>
<feature type="active site" description="Charge relay system" evidence="5 6">
    <location>
        <position position="242"/>
    </location>
</feature>
<feature type="active site" description="Charge relay system" evidence="5 6">
    <location>
        <position position="335"/>
    </location>
</feature>
<evidence type="ECO:0000313" key="12">
    <source>
        <dbReference type="EMBL" id="PRY17051.1"/>
    </source>
</evidence>
<dbReference type="Gene3D" id="3.30.70.80">
    <property type="entry name" value="Peptidase S8 propeptide/proteinase inhibitor I9"/>
    <property type="match status" value="1"/>
</dbReference>
<dbReference type="Pfam" id="PF00082">
    <property type="entry name" value="Peptidase_S8"/>
    <property type="match status" value="1"/>
</dbReference>
<dbReference type="Pfam" id="PF17766">
    <property type="entry name" value="fn3_6"/>
    <property type="match status" value="1"/>
</dbReference>
<keyword evidence="4 6" id="KW-0720">Serine protease</keyword>
<evidence type="ECO:0000256" key="7">
    <source>
        <dbReference type="SAM" id="SignalP"/>
    </source>
</evidence>
<feature type="domain" description="Inhibitor I9" evidence="10">
    <location>
        <begin position="117"/>
        <end position="165"/>
    </location>
</feature>
<sequence length="1046" mass="105337">MVPPRNRRRLARPLLATGVGLLLAAVPGLPAVAVTPPTTPTTTPTAPGSALTVVPAAQGRHYDAGNYVVTLAQDPIAKYDGSLPGIPQLKSATGGLDLSRATTRRYRDLLLGAQQKIADAVGVQPEQRYTVALNGFSAKLTSAQAGKLAATPGVVSVVPDSVRHLTGTTTDGTGTPGTSGTAAAATQATPQAAAQAAPQAAAQTGAARTTADYLGLSGENGVWAQLGGVAKAGKGVVVADLDTGLWPEHPSVAGAKLPTSAPADDPYGAYRSGQTIRMAKADGGTFTGVCETGQGWTAADCTTKVVGARAFGEGFKSAYDLAGTEFDSARDSDGHGTHTATTAVGLNGVPATIGGVSYGDVTGIAPAAAVAVYKVCWTGDDGDNSCMTSDLVAAIDQAVADDVDVINYSIGGGASADPADPVSLAFLSAASAGIFVSASAGNSGPGASTVENTSPWITTVAAATSVLREGTVVLGDGTKLVGARLQQSPLPRTPLVLGSAVAAAGHSADDAAKCFADSLDPARTKGKVVVCQRAVTARVDKSKEVARAGGAGMVLYNPTPNSLEPDAHSVPTVHLDTAAGEQVVAYVKGTRNPTVTFQPGNTTGKATPAPQIAAFSGRGPALVDGGDVLKPDLAAPGSGVVAGYSPVAATNGEDLFAPESGTSMSAPHVTGLAALYTAAHPEFSPLQVKSALMTTSRSPLGPDGKPLDHVFPAGAGFVDPTKMLTPGLVYDSTPVDWLRFLEGSSVGTGTGLTALDPSELNQASLAVADLAGTRTLTRSVTATTGGLYYAKAWVQGFDVKVSPSVLSLQPGQTAQFRVTFTRTTAQLGNWTSGFLTWTGGANLTVRSPIALRPVTLTAPAELDAPLGATSVTGTVSSGTSGRTAVRATGLVAGDDYQGRLPAGYVAELPVTIGKGTVFTRFDVKGEAGADLDLYLFTADGDLVAQSATTSADERIDGYVTPGDYVLQLDGYAAAPGKQDIGFDLSSYVLPPGTGAGAFTVTPNPLPLTQGRSTTFTASWKGLAPGTRYLGTLGYAGTSARTVVSIG</sequence>
<feature type="domain" description="Subtilisin-like protease fibronectin type-III" evidence="11">
    <location>
        <begin position="759"/>
        <end position="850"/>
    </location>
</feature>
<evidence type="ECO:0000313" key="13">
    <source>
        <dbReference type="Proteomes" id="UP000238083"/>
    </source>
</evidence>
<dbReference type="Proteomes" id="UP000238083">
    <property type="component" value="Unassembled WGS sequence"/>
</dbReference>
<dbReference type="InterPro" id="IPR015500">
    <property type="entry name" value="Peptidase_S8_subtilisin-rel"/>
</dbReference>
<dbReference type="InterPro" id="IPR010259">
    <property type="entry name" value="S8pro/Inhibitor_I9"/>
</dbReference>
<evidence type="ECO:0000256" key="2">
    <source>
        <dbReference type="ARBA" id="ARBA00022670"/>
    </source>
</evidence>
<dbReference type="InterPro" id="IPR037045">
    <property type="entry name" value="S8pro/Inhibitor_I9_sf"/>
</dbReference>
<dbReference type="InterPro" id="IPR041469">
    <property type="entry name" value="Subtilisin-like_FN3"/>
</dbReference>
<evidence type="ECO:0000256" key="5">
    <source>
        <dbReference type="PIRSR" id="PIRSR615500-1"/>
    </source>
</evidence>
<evidence type="ECO:0000259" key="11">
    <source>
        <dbReference type="Pfam" id="PF17766"/>
    </source>
</evidence>
<accession>A0A2T0R7D5</accession>
<dbReference type="InterPro" id="IPR003137">
    <property type="entry name" value="PA_domain"/>
</dbReference>
<evidence type="ECO:0000256" key="4">
    <source>
        <dbReference type="ARBA" id="ARBA00022825"/>
    </source>
</evidence>
<feature type="chain" id="PRO_5039346633" evidence="7">
    <location>
        <begin position="25"/>
        <end position="1046"/>
    </location>
</feature>
<dbReference type="Gene3D" id="2.60.120.380">
    <property type="match status" value="1"/>
</dbReference>
<dbReference type="Gene3D" id="2.60.40.2310">
    <property type="match status" value="1"/>
</dbReference>
<keyword evidence="3 6" id="KW-0378">Hydrolase</keyword>
<dbReference type="SUPFAM" id="SSF52743">
    <property type="entry name" value="Subtilisin-like"/>
    <property type="match status" value="1"/>
</dbReference>
<protein>
    <submittedName>
        <fullName evidence="12">Peptidase inhibitor I9</fullName>
    </submittedName>
</protein>
<dbReference type="InterPro" id="IPR006311">
    <property type="entry name" value="TAT_signal"/>
</dbReference>